<dbReference type="OrthoDB" id="3794209at2759"/>
<keyword evidence="2" id="KW-1185">Reference proteome</keyword>
<proteinExistence type="predicted"/>
<gene>
    <name evidence="1" type="ORF">Slin15195_G041080</name>
</gene>
<dbReference type="InterPro" id="IPR016181">
    <property type="entry name" value="Acyl_CoA_acyltransferase"/>
</dbReference>
<protein>
    <submittedName>
        <fullName evidence="1">Acyl-CoA N-acyltransferase</fullName>
    </submittedName>
</protein>
<dbReference type="SUPFAM" id="SSF55729">
    <property type="entry name" value="Acyl-CoA N-acyltransferases (Nat)"/>
    <property type="match status" value="1"/>
</dbReference>
<dbReference type="AlphaFoldDB" id="A0A9Q9EI74"/>
<evidence type="ECO:0000313" key="1">
    <source>
        <dbReference type="EMBL" id="USW50789.1"/>
    </source>
</evidence>
<accession>A0A9Q9EI74</accession>
<dbReference type="EMBL" id="CP099420">
    <property type="protein sequence ID" value="USW50789.1"/>
    <property type="molecule type" value="Genomic_DNA"/>
</dbReference>
<organism evidence="1 2">
    <name type="scientific">Septoria linicola</name>
    <dbReference type="NCBI Taxonomy" id="215465"/>
    <lineage>
        <taxon>Eukaryota</taxon>
        <taxon>Fungi</taxon>
        <taxon>Dikarya</taxon>
        <taxon>Ascomycota</taxon>
        <taxon>Pezizomycotina</taxon>
        <taxon>Dothideomycetes</taxon>
        <taxon>Dothideomycetidae</taxon>
        <taxon>Mycosphaerellales</taxon>
        <taxon>Mycosphaerellaceae</taxon>
        <taxon>Septoria</taxon>
    </lineage>
</organism>
<sequence length="231" mass="26208">MAIRNTSKTKPGPKVNGKETLTSIFPTTELGRSAFLPNLVHTINAAFGAAHNIKPELLMQSQGDRLGSTEEFLANLSTDPESFVLVISYLESDEVIATASYRRFYGPARDRPIDRNTPWLRTLEVDPDTEEWELKLMATDVKAQGNGLAGYMMKVGEDEIQQRFQQKLLEGRNSGSDVPRKLKMIICTPLELTGQFYLRRGYTLDYQTWRGEGYNFHIAFMHKMIDHNSNT</sequence>
<evidence type="ECO:0000313" key="2">
    <source>
        <dbReference type="Proteomes" id="UP001056384"/>
    </source>
</evidence>
<dbReference type="Proteomes" id="UP001056384">
    <property type="component" value="Chromosome 3"/>
</dbReference>
<reference evidence="1" key="1">
    <citation type="submission" date="2022-06" db="EMBL/GenBank/DDBJ databases">
        <title>Complete genome sequences of two strains of the flax pathogen Septoria linicola.</title>
        <authorList>
            <person name="Lapalu N."/>
            <person name="Simon A."/>
            <person name="Demenou B."/>
            <person name="Paumier D."/>
            <person name="Guillot M.-P."/>
            <person name="Gout L."/>
            <person name="Valade R."/>
        </authorList>
    </citation>
    <scope>NUCLEOTIDE SEQUENCE</scope>
    <source>
        <strain evidence="1">SE15195</strain>
    </source>
</reference>
<name>A0A9Q9EI74_9PEZI</name>
<dbReference type="Gene3D" id="3.40.630.30">
    <property type="match status" value="1"/>
</dbReference>